<protein>
    <submittedName>
        <fullName evidence="1">Uncharacterized protein</fullName>
    </submittedName>
</protein>
<evidence type="ECO:0000313" key="2">
    <source>
        <dbReference type="Proteomes" id="UP000307956"/>
    </source>
</evidence>
<gene>
    <name evidence="1" type="ORF">E6O51_03240</name>
</gene>
<reference evidence="1 2" key="1">
    <citation type="submission" date="2019-04" db="EMBL/GenBank/DDBJ databases">
        <title>Azoarcus rhizosphaerae sp. nov. isolated from rhizosphere of Ficus religiosa.</title>
        <authorList>
            <person name="Lin S.-Y."/>
            <person name="Hameed A."/>
            <person name="Hsu Y.-H."/>
            <person name="Young C.-C."/>
        </authorList>
    </citation>
    <scope>NUCLEOTIDE SEQUENCE [LARGE SCALE GENOMIC DNA]</scope>
    <source>
        <strain evidence="1 2">CC-YHH848</strain>
    </source>
</reference>
<evidence type="ECO:0000313" key="1">
    <source>
        <dbReference type="EMBL" id="THF64339.1"/>
    </source>
</evidence>
<sequence length="92" mass="10208">MFVTLADAPEARQWPDSFPDVVVRPTAAALRLDWRALVGCAVVLIADERTDLLRRLAEKLCALANSVMVSIISELQDGPGFMWVRGAGWRRV</sequence>
<dbReference type="RefSeq" id="WP_136383528.1">
    <property type="nucleotide sequence ID" value="NZ_SSOD01000002.1"/>
</dbReference>
<proteinExistence type="predicted"/>
<comment type="caution">
    <text evidence="1">The sequence shown here is derived from an EMBL/GenBank/DDBJ whole genome shotgun (WGS) entry which is preliminary data.</text>
</comment>
<keyword evidence="2" id="KW-1185">Reference proteome</keyword>
<organism evidence="1 2">
    <name type="scientific">Pseudothauera rhizosphaerae</name>
    <dbReference type="NCBI Taxonomy" id="2565932"/>
    <lineage>
        <taxon>Bacteria</taxon>
        <taxon>Pseudomonadati</taxon>
        <taxon>Pseudomonadota</taxon>
        <taxon>Betaproteobacteria</taxon>
        <taxon>Rhodocyclales</taxon>
        <taxon>Zoogloeaceae</taxon>
        <taxon>Pseudothauera</taxon>
    </lineage>
</organism>
<dbReference type="Proteomes" id="UP000307956">
    <property type="component" value="Unassembled WGS sequence"/>
</dbReference>
<dbReference type="EMBL" id="SSOD01000002">
    <property type="protein sequence ID" value="THF64339.1"/>
    <property type="molecule type" value="Genomic_DNA"/>
</dbReference>
<dbReference type="AlphaFoldDB" id="A0A4S4AWD6"/>
<accession>A0A4S4AWD6</accession>
<name>A0A4S4AWD6_9RHOO</name>